<dbReference type="KEGG" id="vos:KNV97_14240"/>
<proteinExistence type="predicted"/>
<dbReference type="Pfam" id="PF17323">
    <property type="entry name" value="ToxS"/>
    <property type="match status" value="1"/>
</dbReference>
<dbReference type="EMBL" id="CP076643">
    <property type="protein sequence ID" value="QXO16642.1"/>
    <property type="molecule type" value="Genomic_DNA"/>
</dbReference>
<protein>
    <submittedName>
        <fullName evidence="1">Regulatory protein ToxS</fullName>
    </submittedName>
</protein>
<gene>
    <name evidence="1" type="ORF">KNV97_14240</name>
</gene>
<name>A0A975U7K9_9VIBR</name>
<reference evidence="1" key="1">
    <citation type="submission" date="2021-06" db="EMBL/GenBank/DDBJ databases">
        <title>Vibrio nov. sp., novel gut bacterium isolated from Yellow Sea oyster.</title>
        <authorList>
            <person name="Muhammad N."/>
            <person name="Nguyen T.H."/>
            <person name="Lee Y.-J."/>
            <person name="Ko J."/>
            <person name="Kim S.-G."/>
        </authorList>
    </citation>
    <scope>NUCLEOTIDE SEQUENCE</scope>
    <source>
        <strain evidence="1">OG9-811</strain>
    </source>
</reference>
<keyword evidence="2" id="KW-1185">Reference proteome</keyword>
<sequence>MMNRRIAILILLISAAFSAWFYWFSDIKLQQVLTSREWQSKMVTLIESKQQNDSVGPLRRVDVTSNVKYLPNGTYLRVSLVKLYAMDKSVPEDVINCSESGEWDVSDNYLLLTPTDFKDVSSTQSKDFTPEQLQLITQLFRMDSEQSQRVDIVNDKTLLLTNLNHGSTVLFGNK</sequence>
<dbReference type="Proteomes" id="UP000694232">
    <property type="component" value="Chromosome 1"/>
</dbReference>
<evidence type="ECO:0000313" key="1">
    <source>
        <dbReference type="EMBL" id="QXO16642.1"/>
    </source>
</evidence>
<dbReference type="GO" id="GO:0016020">
    <property type="term" value="C:membrane"/>
    <property type="evidence" value="ECO:0007669"/>
    <property type="project" value="InterPro"/>
</dbReference>
<organism evidence="1 2">
    <name type="scientific">Vibrio ostreae</name>
    <dbReference type="NCBI Taxonomy" id="2841925"/>
    <lineage>
        <taxon>Bacteria</taxon>
        <taxon>Pseudomonadati</taxon>
        <taxon>Pseudomonadota</taxon>
        <taxon>Gammaproteobacteria</taxon>
        <taxon>Vibrionales</taxon>
        <taxon>Vibrionaceae</taxon>
        <taxon>Vibrio</taxon>
    </lineage>
</organism>
<dbReference type="InterPro" id="IPR035288">
    <property type="entry name" value="ToxS"/>
</dbReference>
<evidence type="ECO:0000313" key="2">
    <source>
        <dbReference type="Proteomes" id="UP000694232"/>
    </source>
</evidence>
<dbReference type="AlphaFoldDB" id="A0A975U7K9"/>
<accession>A0A975U7K9</accession>